<dbReference type="InterPro" id="IPR008271">
    <property type="entry name" value="Ser/Thr_kinase_AS"/>
</dbReference>
<evidence type="ECO:0000313" key="3">
    <source>
        <dbReference type="Proteomes" id="UP001303647"/>
    </source>
</evidence>
<reference evidence="2" key="1">
    <citation type="journal article" date="2023" name="Mol. Phylogenet. Evol.">
        <title>Genome-scale phylogeny and comparative genomics of the fungal order Sordariales.</title>
        <authorList>
            <person name="Hensen N."/>
            <person name="Bonometti L."/>
            <person name="Westerberg I."/>
            <person name="Brannstrom I.O."/>
            <person name="Guillou S."/>
            <person name="Cros-Aarteil S."/>
            <person name="Calhoun S."/>
            <person name="Haridas S."/>
            <person name="Kuo A."/>
            <person name="Mondo S."/>
            <person name="Pangilinan J."/>
            <person name="Riley R."/>
            <person name="LaButti K."/>
            <person name="Andreopoulos B."/>
            <person name="Lipzen A."/>
            <person name="Chen C."/>
            <person name="Yan M."/>
            <person name="Daum C."/>
            <person name="Ng V."/>
            <person name="Clum A."/>
            <person name="Steindorff A."/>
            <person name="Ohm R.A."/>
            <person name="Martin F."/>
            <person name="Silar P."/>
            <person name="Natvig D.O."/>
            <person name="Lalanne C."/>
            <person name="Gautier V."/>
            <person name="Ament-Velasquez S.L."/>
            <person name="Kruys A."/>
            <person name="Hutchinson M.I."/>
            <person name="Powell A.J."/>
            <person name="Barry K."/>
            <person name="Miller A.N."/>
            <person name="Grigoriev I.V."/>
            <person name="Debuchy R."/>
            <person name="Gladieux P."/>
            <person name="Hiltunen Thoren M."/>
            <person name="Johannesson H."/>
        </authorList>
    </citation>
    <scope>NUCLEOTIDE SEQUENCE</scope>
    <source>
        <strain evidence="2">CBS 359.72</strain>
    </source>
</reference>
<organism evidence="2 3">
    <name type="scientific">Corynascus novoguineensis</name>
    <dbReference type="NCBI Taxonomy" id="1126955"/>
    <lineage>
        <taxon>Eukaryota</taxon>
        <taxon>Fungi</taxon>
        <taxon>Dikarya</taxon>
        <taxon>Ascomycota</taxon>
        <taxon>Pezizomycotina</taxon>
        <taxon>Sordariomycetes</taxon>
        <taxon>Sordariomycetidae</taxon>
        <taxon>Sordariales</taxon>
        <taxon>Chaetomiaceae</taxon>
        <taxon>Corynascus</taxon>
    </lineage>
</organism>
<evidence type="ECO:0000313" key="2">
    <source>
        <dbReference type="EMBL" id="KAK4243742.1"/>
    </source>
</evidence>
<dbReference type="GO" id="GO:0004674">
    <property type="term" value="F:protein serine/threonine kinase activity"/>
    <property type="evidence" value="ECO:0007669"/>
    <property type="project" value="TreeGrafter"/>
</dbReference>
<dbReference type="Gene3D" id="1.10.510.10">
    <property type="entry name" value="Transferase(Phosphotransferase) domain 1"/>
    <property type="match status" value="1"/>
</dbReference>
<evidence type="ECO:0000259" key="1">
    <source>
        <dbReference type="PROSITE" id="PS50011"/>
    </source>
</evidence>
<dbReference type="PROSITE" id="PS50011">
    <property type="entry name" value="PROTEIN_KINASE_DOM"/>
    <property type="match status" value="1"/>
</dbReference>
<accession>A0AAN7CMF7</accession>
<dbReference type="AlphaFoldDB" id="A0AAN7CMF7"/>
<keyword evidence="2" id="KW-0808">Transferase</keyword>
<dbReference type="PANTHER" id="PTHR44167:SF24">
    <property type="entry name" value="SERINE_THREONINE-PROTEIN KINASE CHK2"/>
    <property type="match status" value="1"/>
</dbReference>
<gene>
    <name evidence="2" type="ORF">C7999DRAFT_44495</name>
</gene>
<sequence length="160" mass="17604">MTLAQRGEGSILPTLDHPHIIRAFGSDGWGTSQVEIVLNLMDGNLASLADRLARPRALLAKQVLRQMLRALAHLSALGYVHRDIKPENIFFVRVGGPNDGDDKGDDYDNGCSPLAYPFHFRLGDFGLCEHRSRIGANEVHGTTSFLAPELLLVADIFWKG</sequence>
<dbReference type="SUPFAM" id="SSF56112">
    <property type="entry name" value="Protein kinase-like (PK-like)"/>
    <property type="match status" value="1"/>
</dbReference>
<keyword evidence="2" id="KW-0418">Kinase</keyword>
<name>A0AAN7CMF7_9PEZI</name>
<dbReference type="InterPro" id="IPR011009">
    <property type="entry name" value="Kinase-like_dom_sf"/>
</dbReference>
<dbReference type="PROSITE" id="PS00108">
    <property type="entry name" value="PROTEIN_KINASE_ST"/>
    <property type="match status" value="1"/>
</dbReference>
<comment type="caution">
    <text evidence="2">The sequence shown here is derived from an EMBL/GenBank/DDBJ whole genome shotgun (WGS) entry which is preliminary data.</text>
</comment>
<dbReference type="GO" id="GO:0005524">
    <property type="term" value="F:ATP binding"/>
    <property type="evidence" value="ECO:0007669"/>
    <property type="project" value="InterPro"/>
</dbReference>
<reference evidence="2" key="2">
    <citation type="submission" date="2023-05" db="EMBL/GenBank/DDBJ databases">
        <authorList>
            <consortium name="Lawrence Berkeley National Laboratory"/>
            <person name="Steindorff A."/>
            <person name="Hensen N."/>
            <person name="Bonometti L."/>
            <person name="Westerberg I."/>
            <person name="Brannstrom I.O."/>
            <person name="Guillou S."/>
            <person name="Cros-Aarteil S."/>
            <person name="Calhoun S."/>
            <person name="Haridas S."/>
            <person name="Kuo A."/>
            <person name="Mondo S."/>
            <person name="Pangilinan J."/>
            <person name="Riley R."/>
            <person name="Labutti K."/>
            <person name="Andreopoulos B."/>
            <person name="Lipzen A."/>
            <person name="Chen C."/>
            <person name="Yanf M."/>
            <person name="Daum C."/>
            <person name="Ng V."/>
            <person name="Clum A."/>
            <person name="Ohm R."/>
            <person name="Martin F."/>
            <person name="Silar P."/>
            <person name="Natvig D."/>
            <person name="Lalanne C."/>
            <person name="Gautier V."/>
            <person name="Ament-Velasquez S.L."/>
            <person name="Kruys A."/>
            <person name="Hutchinson M.I."/>
            <person name="Powell A.J."/>
            <person name="Barry K."/>
            <person name="Miller A.N."/>
            <person name="Grigoriev I.V."/>
            <person name="Debuchy R."/>
            <person name="Gladieux P."/>
            <person name="Thoren M.H."/>
            <person name="Johannesson H."/>
        </authorList>
    </citation>
    <scope>NUCLEOTIDE SEQUENCE</scope>
    <source>
        <strain evidence="2">CBS 359.72</strain>
    </source>
</reference>
<dbReference type="Proteomes" id="UP001303647">
    <property type="component" value="Unassembled WGS sequence"/>
</dbReference>
<dbReference type="PANTHER" id="PTHR44167">
    <property type="entry name" value="OVARIAN-SPECIFIC SERINE/THREONINE-PROTEIN KINASE LOK-RELATED"/>
    <property type="match status" value="1"/>
</dbReference>
<dbReference type="GO" id="GO:0044773">
    <property type="term" value="P:mitotic DNA damage checkpoint signaling"/>
    <property type="evidence" value="ECO:0007669"/>
    <property type="project" value="TreeGrafter"/>
</dbReference>
<proteinExistence type="predicted"/>
<protein>
    <submittedName>
        <fullName evidence="2">Kinase-like domain-containing protein</fullName>
    </submittedName>
</protein>
<dbReference type="InterPro" id="IPR000719">
    <property type="entry name" value="Prot_kinase_dom"/>
</dbReference>
<feature type="domain" description="Protein kinase" evidence="1">
    <location>
        <begin position="1"/>
        <end position="160"/>
    </location>
</feature>
<keyword evidence="3" id="KW-1185">Reference proteome</keyword>
<dbReference type="Pfam" id="PF00069">
    <property type="entry name" value="Pkinase"/>
    <property type="match status" value="1"/>
</dbReference>
<dbReference type="GO" id="GO:0005634">
    <property type="term" value="C:nucleus"/>
    <property type="evidence" value="ECO:0007669"/>
    <property type="project" value="TreeGrafter"/>
</dbReference>
<dbReference type="EMBL" id="MU857785">
    <property type="protein sequence ID" value="KAK4243742.1"/>
    <property type="molecule type" value="Genomic_DNA"/>
</dbReference>